<keyword evidence="2" id="KW-1185">Reference proteome</keyword>
<comment type="caution">
    <text evidence="1">The sequence shown here is derived from an EMBL/GenBank/DDBJ whole genome shotgun (WGS) entry which is preliminary data.</text>
</comment>
<organism evidence="1 2">
    <name type="scientific">Eumeta variegata</name>
    <name type="common">Bagworm moth</name>
    <name type="synonym">Eumeta japonica</name>
    <dbReference type="NCBI Taxonomy" id="151549"/>
    <lineage>
        <taxon>Eukaryota</taxon>
        <taxon>Metazoa</taxon>
        <taxon>Ecdysozoa</taxon>
        <taxon>Arthropoda</taxon>
        <taxon>Hexapoda</taxon>
        <taxon>Insecta</taxon>
        <taxon>Pterygota</taxon>
        <taxon>Neoptera</taxon>
        <taxon>Endopterygota</taxon>
        <taxon>Lepidoptera</taxon>
        <taxon>Glossata</taxon>
        <taxon>Ditrysia</taxon>
        <taxon>Tineoidea</taxon>
        <taxon>Psychidae</taxon>
        <taxon>Oiketicinae</taxon>
        <taxon>Eumeta</taxon>
    </lineage>
</organism>
<dbReference type="EMBL" id="BGZK01001420">
    <property type="protein sequence ID" value="GBP79581.1"/>
    <property type="molecule type" value="Genomic_DNA"/>
</dbReference>
<evidence type="ECO:0000313" key="1">
    <source>
        <dbReference type="EMBL" id="GBP79581.1"/>
    </source>
</evidence>
<dbReference type="Proteomes" id="UP000299102">
    <property type="component" value="Unassembled WGS sequence"/>
</dbReference>
<dbReference type="AlphaFoldDB" id="A0A4C1YSX8"/>
<proteinExistence type="predicted"/>
<name>A0A4C1YSX8_EUMVA</name>
<gene>
    <name evidence="1" type="ORF">EVAR_64252_1</name>
</gene>
<protein>
    <submittedName>
        <fullName evidence="1">Uncharacterized protein</fullName>
    </submittedName>
</protein>
<evidence type="ECO:0000313" key="2">
    <source>
        <dbReference type="Proteomes" id="UP000299102"/>
    </source>
</evidence>
<sequence>MFGLVVISDTSLLAEFKCIVMERGGGVSLELSEQALVCIDEDHKYRPETASVRVASDIPKLTRFGDATTRGDAAGLTRRRAPSSGMTDVARRHGSSSAHPDRYFYSTRCIWRSPVARSSVSRNEKGLRLIRFRCLIPSAASTFNILRVGPSPAPRRRSGPSLNFGKHPVESDLSIGRAESKMKFMTIKTISFGIAGAGGWL</sequence>
<reference evidence="1 2" key="1">
    <citation type="journal article" date="2019" name="Commun. Biol.">
        <title>The bagworm genome reveals a unique fibroin gene that provides high tensile strength.</title>
        <authorList>
            <person name="Kono N."/>
            <person name="Nakamura H."/>
            <person name="Ohtoshi R."/>
            <person name="Tomita M."/>
            <person name="Numata K."/>
            <person name="Arakawa K."/>
        </authorList>
    </citation>
    <scope>NUCLEOTIDE SEQUENCE [LARGE SCALE GENOMIC DNA]</scope>
</reference>
<accession>A0A4C1YSX8</accession>